<proteinExistence type="predicted"/>
<dbReference type="AlphaFoldDB" id="A0A3G8YPL6"/>
<evidence type="ECO:0000256" key="1">
    <source>
        <dbReference type="SAM" id="SignalP"/>
    </source>
</evidence>
<dbReference type="RefSeq" id="WP_124871033.1">
    <property type="nucleotide sequence ID" value="NZ_CP034183.1"/>
</dbReference>
<evidence type="ECO:0000313" key="2">
    <source>
        <dbReference type="EMBL" id="AZI43116.1"/>
    </source>
</evidence>
<evidence type="ECO:0000313" key="3">
    <source>
        <dbReference type="Proteomes" id="UP000276417"/>
    </source>
</evidence>
<gene>
    <name evidence="2" type="ORF">EHF33_10510</name>
</gene>
<dbReference type="KEGG" id="dph:EHF33_10510"/>
<protein>
    <submittedName>
        <fullName evidence="2">Uncharacterized protein</fullName>
    </submittedName>
</protein>
<dbReference type="OrthoDB" id="72508at2"/>
<reference evidence="2 3" key="1">
    <citation type="submission" date="2018-11" db="EMBL/GenBank/DDBJ databases">
        <title>Deinococcus shelandsis sp. nov., isolated from South Shetland Islands soil of Antarctica.</title>
        <authorList>
            <person name="Tian J."/>
        </authorList>
    </citation>
    <scope>NUCLEOTIDE SEQUENCE [LARGE SCALE GENOMIC DNA]</scope>
    <source>
        <strain evidence="2 3">S14-83T</strain>
    </source>
</reference>
<sequence>MPKSILSVLTLTAALSFVPASTAFASTMPAPISGASYNPLYTESDWMTLTVPVSELGGTIPSDLALSASGLPEGTSIALTGVSQDGAYAVLAVSVARSDLSVAVNADSLVTLTSGDKVLTSFNVPVVGVAYNSSF</sequence>
<feature type="chain" id="PRO_5017966376" evidence="1">
    <location>
        <begin position="26"/>
        <end position="135"/>
    </location>
</feature>
<keyword evidence="3" id="KW-1185">Reference proteome</keyword>
<organism evidence="2 3">
    <name type="scientific">Deinococcus psychrotolerans</name>
    <dbReference type="NCBI Taxonomy" id="2489213"/>
    <lineage>
        <taxon>Bacteria</taxon>
        <taxon>Thermotogati</taxon>
        <taxon>Deinococcota</taxon>
        <taxon>Deinococci</taxon>
        <taxon>Deinococcales</taxon>
        <taxon>Deinococcaceae</taxon>
        <taxon>Deinococcus</taxon>
    </lineage>
</organism>
<dbReference type="Proteomes" id="UP000276417">
    <property type="component" value="Chromosome 1"/>
</dbReference>
<accession>A0A3G8YPL6</accession>
<name>A0A3G8YPL6_9DEIO</name>
<keyword evidence="1" id="KW-0732">Signal</keyword>
<feature type="signal peptide" evidence="1">
    <location>
        <begin position="1"/>
        <end position="25"/>
    </location>
</feature>
<dbReference type="EMBL" id="CP034183">
    <property type="protein sequence ID" value="AZI43116.1"/>
    <property type="molecule type" value="Genomic_DNA"/>
</dbReference>